<keyword evidence="2" id="KW-1185">Reference proteome</keyword>
<gene>
    <name evidence="1" type="ORF">PIB30_092375</name>
</gene>
<sequence>MAGSRLLVSNAIFSASMTRSSWFPHCTQHSWNFVCAISRRRAVVPASMRKTRRCGCTRSLLPLLRRIPCKHISYYTGPLPKQTPLDLLCVPIVPEAEASPSLGTPFFGSRRMVMWGCGCWNLFPDY</sequence>
<evidence type="ECO:0008006" key="3">
    <source>
        <dbReference type="Google" id="ProtNLM"/>
    </source>
</evidence>
<protein>
    <recommendedName>
        <fullName evidence="3">SWIM-type domain-containing protein</fullName>
    </recommendedName>
</protein>
<evidence type="ECO:0000313" key="1">
    <source>
        <dbReference type="EMBL" id="MED6189093.1"/>
    </source>
</evidence>
<reference evidence="1 2" key="1">
    <citation type="journal article" date="2023" name="Plants (Basel)">
        <title>Bridging the Gap: Combining Genomics and Transcriptomics Approaches to Understand Stylosanthes scabra, an Orphan Legume from the Brazilian Caatinga.</title>
        <authorList>
            <person name="Ferreira-Neto J.R.C."/>
            <person name="da Silva M.D."/>
            <person name="Binneck E."/>
            <person name="de Melo N.F."/>
            <person name="da Silva R.H."/>
            <person name="de Melo A.L.T.M."/>
            <person name="Pandolfi V."/>
            <person name="Bustamante F.O."/>
            <person name="Brasileiro-Vidal A.C."/>
            <person name="Benko-Iseppon A.M."/>
        </authorList>
    </citation>
    <scope>NUCLEOTIDE SEQUENCE [LARGE SCALE GENOMIC DNA]</scope>
    <source>
        <tissue evidence="1">Leaves</tissue>
    </source>
</reference>
<proteinExistence type="predicted"/>
<organism evidence="1 2">
    <name type="scientific">Stylosanthes scabra</name>
    <dbReference type="NCBI Taxonomy" id="79078"/>
    <lineage>
        <taxon>Eukaryota</taxon>
        <taxon>Viridiplantae</taxon>
        <taxon>Streptophyta</taxon>
        <taxon>Embryophyta</taxon>
        <taxon>Tracheophyta</taxon>
        <taxon>Spermatophyta</taxon>
        <taxon>Magnoliopsida</taxon>
        <taxon>eudicotyledons</taxon>
        <taxon>Gunneridae</taxon>
        <taxon>Pentapetalae</taxon>
        <taxon>rosids</taxon>
        <taxon>fabids</taxon>
        <taxon>Fabales</taxon>
        <taxon>Fabaceae</taxon>
        <taxon>Papilionoideae</taxon>
        <taxon>50 kb inversion clade</taxon>
        <taxon>dalbergioids sensu lato</taxon>
        <taxon>Dalbergieae</taxon>
        <taxon>Pterocarpus clade</taxon>
        <taxon>Stylosanthes</taxon>
    </lineage>
</organism>
<dbReference type="EMBL" id="JASCZI010183144">
    <property type="protein sequence ID" value="MED6189093.1"/>
    <property type="molecule type" value="Genomic_DNA"/>
</dbReference>
<name>A0ABU6WYB1_9FABA</name>
<comment type="caution">
    <text evidence="1">The sequence shown here is derived from an EMBL/GenBank/DDBJ whole genome shotgun (WGS) entry which is preliminary data.</text>
</comment>
<evidence type="ECO:0000313" key="2">
    <source>
        <dbReference type="Proteomes" id="UP001341840"/>
    </source>
</evidence>
<accession>A0ABU6WYB1</accession>
<dbReference type="Proteomes" id="UP001341840">
    <property type="component" value="Unassembled WGS sequence"/>
</dbReference>